<keyword evidence="2" id="KW-0472">Membrane</keyword>
<feature type="compositionally biased region" description="Pro residues" evidence="1">
    <location>
        <begin position="25"/>
        <end position="34"/>
    </location>
</feature>
<keyword evidence="4" id="KW-1185">Reference proteome</keyword>
<feature type="region of interest" description="Disordered" evidence="1">
    <location>
        <begin position="1"/>
        <end position="50"/>
    </location>
</feature>
<name>A0ABP7GCN1_9ACTN</name>
<keyword evidence="2" id="KW-1133">Transmembrane helix</keyword>
<comment type="caution">
    <text evidence="3">The sequence shown here is derived from an EMBL/GenBank/DDBJ whole genome shotgun (WGS) entry which is preliminary data.</text>
</comment>
<dbReference type="RefSeq" id="WP_344975735.1">
    <property type="nucleotide sequence ID" value="NZ_BAABDD010000032.1"/>
</dbReference>
<reference evidence="4" key="1">
    <citation type="journal article" date="2019" name="Int. J. Syst. Evol. Microbiol.">
        <title>The Global Catalogue of Microorganisms (GCM) 10K type strain sequencing project: providing services to taxonomists for standard genome sequencing and annotation.</title>
        <authorList>
            <consortium name="The Broad Institute Genomics Platform"/>
            <consortium name="The Broad Institute Genome Sequencing Center for Infectious Disease"/>
            <person name="Wu L."/>
            <person name="Ma J."/>
        </authorList>
    </citation>
    <scope>NUCLEOTIDE SEQUENCE [LARGE SCALE GENOMIC DNA]</scope>
    <source>
        <strain evidence="4">JCM 17137</strain>
    </source>
</reference>
<sequence>MREAADAPEPVEETPARQVVAAEPSPEPTQPSPSPATASPAAPQESVLPTPALLPIAGPAIGSSAKSGFTSMHMMVFSVLIAVAAAVTAAGARR</sequence>
<protein>
    <submittedName>
        <fullName evidence="3">Uncharacterized protein</fullName>
    </submittedName>
</protein>
<evidence type="ECO:0000256" key="1">
    <source>
        <dbReference type="SAM" id="MobiDB-lite"/>
    </source>
</evidence>
<gene>
    <name evidence="3" type="ORF">GCM10022402_43730</name>
</gene>
<evidence type="ECO:0000256" key="2">
    <source>
        <dbReference type="SAM" id="Phobius"/>
    </source>
</evidence>
<evidence type="ECO:0000313" key="4">
    <source>
        <dbReference type="Proteomes" id="UP001500908"/>
    </source>
</evidence>
<dbReference type="Proteomes" id="UP001500908">
    <property type="component" value="Unassembled WGS sequence"/>
</dbReference>
<organism evidence="3 4">
    <name type="scientific">Salinactinospora qingdaonensis</name>
    <dbReference type="NCBI Taxonomy" id="702744"/>
    <lineage>
        <taxon>Bacteria</taxon>
        <taxon>Bacillati</taxon>
        <taxon>Actinomycetota</taxon>
        <taxon>Actinomycetes</taxon>
        <taxon>Streptosporangiales</taxon>
        <taxon>Nocardiopsidaceae</taxon>
        <taxon>Salinactinospora</taxon>
    </lineage>
</organism>
<accession>A0ABP7GCN1</accession>
<keyword evidence="2" id="KW-0812">Transmembrane</keyword>
<feature type="compositionally biased region" description="Low complexity" evidence="1">
    <location>
        <begin position="35"/>
        <end position="46"/>
    </location>
</feature>
<dbReference type="EMBL" id="BAABDD010000032">
    <property type="protein sequence ID" value="GAA3761205.1"/>
    <property type="molecule type" value="Genomic_DNA"/>
</dbReference>
<proteinExistence type="predicted"/>
<feature type="transmembrane region" description="Helical" evidence="2">
    <location>
        <begin position="72"/>
        <end position="92"/>
    </location>
</feature>
<evidence type="ECO:0000313" key="3">
    <source>
        <dbReference type="EMBL" id="GAA3761205.1"/>
    </source>
</evidence>